<evidence type="ECO:0000313" key="2">
    <source>
        <dbReference type="EMBL" id="ASD64353.1"/>
    </source>
</evidence>
<gene>
    <name evidence="2" type="ORF">B9G79_12645</name>
</gene>
<dbReference type="AlphaFoldDB" id="A0A1Z3NA46"/>
<reference evidence="2 3" key="1">
    <citation type="submission" date="2017-04" db="EMBL/GenBank/DDBJ databases">
        <title>Whole genome sequence of Bdellovibrio bacteriovorus strain SSB218315.</title>
        <authorList>
            <person name="Oyedara O."/>
            <person name="Rodriguez-Perez M.A."/>
        </authorList>
    </citation>
    <scope>NUCLEOTIDE SEQUENCE [LARGE SCALE GENOMIC DNA]</scope>
    <source>
        <strain evidence="2 3">SSB218315</strain>
    </source>
</reference>
<protein>
    <submittedName>
        <fullName evidence="2">Uncharacterized protein</fullName>
    </submittedName>
</protein>
<evidence type="ECO:0000313" key="3">
    <source>
        <dbReference type="Proteomes" id="UP000197003"/>
    </source>
</evidence>
<sequence>MKHLIAVIVLLAAPSAFAQYVVRNGGYVVSCLSQPTVALELAEAKEEGISVQYSPARSYQAKVSDLVARIRPVNSQKALKYTQWLKQWPQQIRWKSSFVLEGPNDQGDMELGRGCRLKIAIVQTNETRFGEQLYEIDSLVWGSLDENQKAALVMHEFIYRDILEENPESNSFEVRFINKALHDLDSQLRDRRKFTELMHSF</sequence>
<feature type="signal peptide" evidence="1">
    <location>
        <begin position="1"/>
        <end position="18"/>
    </location>
</feature>
<keyword evidence="1" id="KW-0732">Signal</keyword>
<dbReference type="Proteomes" id="UP000197003">
    <property type="component" value="Chromosome"/>
</dbReference>
<dbReference type="RefSeq" id="WP_088565826.1">
    <property type="nucleotide sequence ID" value="NZ_CP020946.1"/>
</dbReference>
<name>A0A1Z3NA46_BDEBC</name>
<evidence type="ECO:0000256" key="1">
    <source>
        <dbReference type="SAM" id="SignalP"/>
    </source>
</evidence>
<proteinExistence type="predicted"/>
<dbReference type="EMBL" id="CP020946">
    <property type="protein sequence ID" value="ASD64353.1"/>
    <property type="molecule type" value="Genomic_DNA"/>
</dbReference>
<dbReference type="OrthoDB" id="5291942at2"/>
<accession>A0A1Z3NA46</accession>
<organism evidence="2 3">
    <name type="scientific">Bdellovibrio bacteriovorus</name>
    <dbReference type="NCBI Taxonomy" id="959"/>
    <lineage>
        <taxon>Bacteria</taxon>
        <taxon>Pseudomonadati</taxon>
        <taxon>Bdellovibrionota</taxon>
        <taxon>Bdellovibrionia</taxon>
        <taxon>Bdellovibrionales</taxon>
        <taxon>Pseudobdellovibrionaceae</taxon>
        <taxon>Bdellovibrio</taxon>
    </lineage>
</organism>
<feature type="chain" id="PRO_5013142586" evidence="1">
    <location>
        <begin position="19"/>
        <end position="201"/>
    </location>
</feature>